<evidence type="ECO:0000313" key="1">
    <source>
        <dbReference type="EMBL" id="KAA1246085.1"/>
    </source>
</evidence>
<dbReference type="OrthoDB" id="2375382at2"/>
<keyword evidence="2" id="KW-1185">Reference proteome</keyword>
<accession>A0A5B1BE67</accession>
<dbReference type="Proteomes" id="UP000324701">
    <property type="component" value="Unassembled WGS sequence"/>
</dbReference>
<proteinExistence type="predicted"/>
<dbReference type="RefSeq" id="WP_149656215.1">
    <property type="nucleotide sequence ID" value="NZ_VTZN01000235.1"/>
</dbReference>
<dbReference type="EMBL" id="VTZN01000235">
    <property type="protein sequence ID" value="KAA1246085.1"/>
    <property type="molecule type" value="Genomic_DNA"/>
</dbReference>
<dbReference type="AlphaFoldDB" id="A0A5B1BE67"/>
<protein>
    <submittedName>
        <fullName evidence="1">Uncharacterized protein</fullName>
    </submittedName>
</protein>
<gene>
    <name evidence="1" type="ORF">F0Q45_23625</name>
</gene>
<sequence length="59" mass="6498">METFNFSADPELEAEPRDVVGRYLDSSTGAVVVRADEKSRVQAPDRTQPILPLRAGIPE</sequence>
<comment type="caution">
    <text evidence="1">The sequence shown here is derived from an EMBL/GenBank/DDBJ whole genome shotgun (WGS) entry which is preliminary data.</text>
</comment>
<evidence type="ECO:0000313" key="2">
    <source>
        <dbReference type="Proteomes" id="UP000324701"/>
    </source>
</evidence>
<name>A0A5B1BE67_MYCSI</name>
<reference evidence="1 2" key="1">
    <citation type="submission" date="2019-09" db="EMBL/GenBank/DDBJ databases">
        <title>Report of infection by Mycobacterium simiae a patient suffering from pulmonary tuberculosis.</title>
        <authorList>
            <person name="Mohanty P.S."/>
            <person name="Bansal A.K."/>
            <person name="Singh H."/>
            <person name="Sharma S."/>
            <person name="Patil S.A."/>
            <person name="Upadhaya P."/>
            <person name="Singh P.K."/>
            <person name="Kumar D."/>
            <person name="Kumar S."/>
            <person name="Singh R.K."/>
            <person name="Chaudhary B."/>
        </authorList>
    </citation>
    <scope>NUCLEOTIDE SEQUENCE [LARGE SCALE GENOMIC DNA]</scope>
    <source>
        <strain evidence="1 2">JAL-560-SIM</strain>
    </source>
</reference>
<organism evidence="1 2">
    <name type="scientific">Mycobacterium simiae</name>
    <name type="common">Mycobacterium habana</name>
    <dbReference type="NCBI Taxonomy" id="1784"/>
    <lineage>
        <taxon>Bacteria</taxon>
        <taxon>Bacillati</taxon>
        <taxon>Actinomycetota</taxon>
        <taxon>Actinomycetes</taxon>
        <taxon>Mycobacteriales</taxon>
        <taxon>Mycobacteriaceae</taxon>
        <taxon>Mycobacterium</taxon>
        <taxon>Mycobacterium simiae complex</taxon>
    </lineage>
</organism>